<dbReference type="Pfam" id="PF06094">
    <property type="entry name" value="GGACT"/>
    <property type="match status" value="1"/>
</dbReference>
<name>A0A0F9PA00_9ZZZZ</name>
<evidence type="ECO:0000259" key="1">
    <source>
        <dbReference type="Pfam" id="PF06094"/>
    </source>
</evidence>
<accession>A0A0F9PA00</accession>
<dbReference type="InterPro" id="IPR013024">
    <property type="entry name" value="GGCT-like"/>
</dbReference>
<dbReference type="SUPFAM" id="SSF110857">
    <property type="entry name" value="Gamma-glutamyl cyclotransferase-like"/>
    <property type="match status" value="1"/>
</dbReference>
<evidence type="ECO:0000313" key="2">
    <source>
        <dbReference type="EMBL" id="KKM97815.1"/>
    </source>
</evidence>
<sequence>RLHHAFFQKKLEGFEDKLVAYRISEAKADGVYLMAEHTGDEKDSIEGIVYEIVEEDLKAADEYEGALYQRISVTLISGKNAWVYITV</sequence>
<comment type="caution">
    <text evidence="2">The sequence shown here is derived from an EMBL/GenBank/DDBJ whole genome shotgun (WGS) entry which is preliminary data.</text>
</comment>
<organism evidence="2">
    <name type="scientific">marine sediment metagenome</name>
    <dbReference type="NCBI Taxonomy" id="412755"/>
    <lineage>
        <taxon>unclassified sequences</taxon>
        <taxon>metagenomes</taxon>
        <taxon>ecological metagenomes</taxon>
    </lineage>
</organism>
<reference evidence="2" key="1">
    <citation type="journal article" date="2015" name="Nature">
        <title>Complex archaea that bridge the gap between prokaryotes and eukaryotes.</title>
        <authorList>
            <person name="Spang A."/>
            <person name="Saw J.H."/>
            <person name="Jorgensen S.L."/>
            <person name="Zaremba-Niedzwiedzka K."/>
            <person name="Martijn J."/>
            <person name="Lind A.E."/>
            <person name="van Eijk R."/>
            <person name="Schleper C."/>
            <person name="Guy L."/>
            <person name="Ettema T.J."/>
        </authorList>
    </citation>
    <scope>NUCLEOTIDE SEQUENCE</scope>
</reference>
<feature type="non-terminal residue" evidence="2">
    <location>
        <position position="1"/>
    </location>
</feature>
<gene>
    <name evidence="2" type="ORF">LCGC14_1164300</name>
</gene>
<proteinExistence type="predicted"/>
<dbReference type="InterPro" id="IPR036568">
    <property type="entry name" value="GGCT-like_sf"/>
</dbReference>
<dbReference type="EMBL" id="LAZR01005705">
    <property type="protein sequence ID" value="KKM97815.1"/>
    <property type="molecule type" value="Genomic_DNA"/>
</dbReference>
<dbReference type="AlphaFoldDB" id="A0A0F9PA00"/>
<dbReference type="Gene3D" id="3.10.490.10">
    <property type="entry name" value="Gamma-glutamyl cyclotransferase-like"/>
    <property type="match status" value="1"/>
</dbReference>
<feature type="domain" description="Gamma-glutamylcyclotransferase AIG2-like" evidence="1">
    <location>
        <begin position="6"/>
        <end position="85"/>
    </location>
</feature>
<protein>
    <recommendedName>
        <fullName evidence="1">Gamma-glutamylcyclotransferase AIG2-like domain-containing protein</fullName>
    </recommendedName>
</protein>
<dbReference type="InterPro" id="IPR009288">
    <property type="entry name" value="AIG2-like_dom"/>
</dbReference>
<dbReference type="CDD" id="cd06661">
    <property type="entry name" value="GGCT_like"/>
    <property type="match status" value="1"/>
</dbReference>